<dbReference type="PANTHER" id="PTHR13948:SF3">
    <property type="entry name" value="FI21118P1"/>
    <property type="match status" value="1"/>
</dbReference>
<dbReference type="Pfam" id="PF00076">
    <property type="entry name" value="RRM_1"/>
    <property type="match status" value="2"/>
</dbReference>
<dbReference type="GO" id="GO:0000398">
    <property type="term" value="P:mRNA splicing, via spliceosome"/>
    <property type="evidence" value="ECO:0007669"/>
    <property type="project" value="TreeGrafter"/>
</dbReference>
<sequence length="213" mass="24214">MSVRTLYVRNLNEKLAPAKLRAALERLFTETGVPVADIRLFKNLRLRGQAFITLSSHNDCLRAIDSLNTKLLYNKPLDMYLAKTNSDLAMENEPDFDAYLADQRRIRLENRTKKRKLAPQTHTTAKKRRLPGARTSEPNKILLLTNLPPTTTKDQVVGLFESYTGFLNVNLVQIRNLALVEFRSETESARCLDSLGNSVKINGSDCYLQFAKK</sequence>
<dbReference type="SUPFAM" id="SSF54928">
    <property type="entry name" value="RNA-binding domain, RBD"/>
    <property type="match status" value="1"/>
</dbReference>
<comment type="caution">
    <text evidence="5">The sequence shown here is derived from an EMBL/GenBank/DDBJ whole genome shotgun (WGS) entry which is preliminary data.</text>
</comment>
<dbReference type="PROSITE" id="PS50102">
    <property type="entry name" value="RRM"/>
    <property type="match status" value="2"/>
</dbReference>
<evidence type="ECO:0000259" key="4">
    <source>
        <dbReference type="PROSITE" id="PS50102"/>
    </source>
</evidence>
<dbReference type="InterPro" id="IPR000504">
    <property type="entry name" value="RRM_dom"/>
</dbReference>
<reference evidence="5" key="1">
    <citation type="journal article" date="2021" name="Open Biol.">
        <title>Shared evolutionary footprints suggest mitochondrial oxidative damage underlies multiple complex I losses in fungi.</title>
        <authorList>
            <person name="Schikora-Tamarit M.A."/>
            <person name="Marcet-Houben M."/>
            <person name="Nosek J."/>
            <person name="Gabaldon T."/>
        </authorList>
    </citation>
    <scope>NUCLEOTIDE SEQUENCE</scope>
    <source>
        <strain evidence="5">CBS6075</strain>
    </source>
</reference>
<dbReference type="GO" id="GO:0003723">
    <property type="term" value="F:RNA binding"/>
    <property type="evidence" value="ECO:0007669"/>
    <property type="project" value="UniProtKB-UniRule"/>
</dbReference>
<dbReference type="OrthoDB" id="266020at2759"/>
<comment type="subcellular location">
    <subcellularLocation>
        <location evidence="1">Nucleus</location>
    </subcellularLocation>
</comment>
<dbReference type="InterPro" id="IPR012677">
    <property type="entry name" value="Nucleotide-bd_a/b_plait_sf"/>
</dbReference>
<dbReference type="AlphaFoldDB" id="A0A9P8T1H4"/>
<evidence type="ECO:0000313" key="5">
    <source>
        <dbReference type="EMBL" id="KAH3661686.1"/>
    </source>
</evidence>
<evidence type="ECO:0000256" key="3">
    <source>
        <dbReference type="PROSITE-ProRule" id="PRU00176"/>
    </source>
</evidence>
<proteinExistence type="predicted"/>
<dbReference type="Proteomes" id="UP000769157">
    <property type="component" value="Unassembled WGS sequence"/>
</dbReference>
<gene>
    <name evidence="5" type="ORF">OGAPHI_006536</name>
</gene>
<dbReference type="CDD" id="cd12247">
    <property type="entry name" value="RRM2_U1A_like"/>
    <property type="match status" value="1"/>
</dbReference>
<keyword evidence="3" id="KW-0694">RNA-binding</keyword>
<feature type="domain" description="RRM" evidence="4">
    <location>
        <begin position="4"/>
        <end position="84"/>
    </location>
</feature>
<feature type="domain" description="RRM" evidence="4">
    <location>
        <begin position="140"/>
        <end position="213"/>
    </location>
</feature>
<dbReference type="RefSeq" id="XP_046058799.1">
    <property type="nucleotide sequence ID" value="XM_046207832.1"/>
</dbReference>
<dbReference type="Gene3D" id="3.30.70.330">
    <property type="match status" value="2"/>
</dbReference>
<name>A0A9P8T1H4_9ASCO</name>
<evidence type="ECO:0000313" key="6">
    <source>
        <dbReference type="Proteomes" id="UP000769157"/>
    </source>
</evidence>
<dbReference type="InterPro" id="IPR035979">
    <property type="entry name" value="RBD_domain_sf"/>
</dbReference>
<dbReference type="GeneID" id="70238500"/>
<evidence type="ECO:0000256" key="1">
    <source>
        <dbReference type="ARBA" id="ARBA00004123"/>
    </source>
</evidence>
<protein>
    <recommendedName>
        <fullName evidence="4">RRM domain-containing protein</fullName>
    </recommendedName>
</protein>
<evidence type="ECO:0000256" key="2">
    <source>
        <dbReference type="ARBA" id="ARBA00023242"/>
    </source>
</evidence>
<reference evidence="5" key="2">
    <citation type="submission" date="2021-01" db="EMBL/GenBank/DDBJ databases">
        <authorList>
            <person name="Schikora-Tamarit M.A."/>
        </authorList>
    </citation>
    <scope>NUCLEOTIDE SEQUENCE</scope>
    <source>
        <strain evidence="5">CBS6075</strain>
    </source>
</reference>
<accession>A0A9P8T1H4</accession>
<dbReference type="PANTHER" id="PTHR13948">
    <property type="entry name" value="RNA-BINDING PROTEIN"/>
    <property type="match status" value="1"/>
</dbReference>
<organism evidence="5 6">
    <name type="scientific">Ogataea philodendri</name>
    <dbReference type="NCBI Taxonomy" id="1378263"/>
    <lineage>
        <taxon>Eukaryota</taxon>
        <taxon>Fungi</taxon>
        <taxon>Dikarya</taxon>
        <taxon>Ascomycota</taxon>
        <taxon>Saccharomycotina</taxon>
        <taxon>Pichiomycetes</taxon>
        <taxon>Pichiales</taxon>
        <taxon>Pichiaceae</taxon>
        <taxon>Ogataea</taxon>
    </lineage>
</organism>
<keyword evidence="2" id="KW-0539">Nucleus</keyword>
<dbReference type="GO" id="GO:0005634">
    <property type="term" value="C:nucleus"/>
    <property type="evidence" value="ECO:0007669"/>
    <property type="project" value="UniProtKB-SubCell"/>
</dbReference>
<dbReference type="SMART" id="SM00360">
    <property type="entry name" value="RRM"/>
    <property type="match status" value="2"/>
</dbReference>
<dbReference type="EMBL" id="JAEUBE010000439">
    <property type="protein sequence ID" value="KAH3661686.1"/>
    <property type="molecule type" value="Genomic_DNA"/>
</dbReference>
<keyword evidence="6" id="KW-1185">Reference proteome</keyword>